<dbReference type="AlphaFoldDB" id="A0A8X6TUS4"/>
<proteinExistence type="predicted"/>
<comment type="caution">
    <text evidence="1">The sequence shown here is derived from an EMBL/GenBank/DDBJ whole genome shotgun (WGS) entry which is preliminary data.</text>
</comment>
<evidence type="ECO:0000313" key="1">
    <source>
        <dbReference type="EMBL" id="GFT46028.1"/>
    </source>
</evidence>
<name>A0A8X6TUS4_NEPPI</name>
<feature type="non-terminal residue" evidence="1">
    <location>
        <position position="1"/>
    </location>
</feature>
<reference evidence="1" key="1">
    <citation type="submission" date="2020-08" db="EMBL/GenBank/DDBJ databases">
        <title>Multicomponent nature underlies the extraordinary mechanical properties of spider dragline silk.</title>
        <authorList>
            <person name="Kono N."/>
            <person name="Nakamura H."/>
            <person name="Mori M."/>
            <person name="Yoshida Y."/>
            <person name="Ohtoshi R."/>
            <person name="Malay A.D."/>
            <person name="Moran D.A.P."/>
            <person name="Tomita M."/>
            <person name="Numata K."/>
            <person name="Arakawa K."/>
        </authorList>
    </citation>
    <scope>NUCLEOTIDE SEQUENCE</scope>
</reference>
<keyword evidence="2" id="KW-1185">Reference proteome</keyword>
<organism evidence="1 2">
    <name type="scientific">Nephila pilipes</name>
    <name type="common">Giant wood spider</name>
    <name type="synonym">Nephila maculata</name>
    <dbReference type="NCBI Taxonomy" id="299642"/>
    <lineage>
        <taxon>Eukaryota</taxon>
        <taxon>Metazoa</taxon>
        <taxon>Ecdysozoa</taxon>
        <taxon>Arthropoda</taxon>
        <taxon>Chelicerata</taxon>
        <taxon>Arachnida</taxon>
        <taxon>Araneae</taxon>
        <taxon>Araneomorphae</taxon>
        <taxon>Entelegynae</taxon>
        <taxon>Araneoidea</taxon>
        <taxon>Nephilidae</taxon>
        <taxon>Nephila</taxon>
    </lineage>
</organism>
<dbReference type="EMBL" id="BMAW01015891">
    <property type="protein sequence ID" value="GFT46028.1"/>
    <property type="molecule type" value="Genomic_DNA"/>
</dbReference>
<sequence length="81" mass="8773">TRIIGLAEPVPFSPTDPGKCGSKPDEYIDIIIGPPPPHWCPGKTGKTGIWYPLQATHPPEADNNSPVLIFPFLNPFRLPGS</sequence>
<accession>A0A8X6TUS4</accession>
<protein>
    <submittedName>
        <fullName evidence="1">Uncharacterized protein</fullName>
    </submittedName>
</protein>
<evidence type="ECO:0000313" key="2">
    <source>
        <dbReference type="Proteomes" id="UP000887013"/>
    </source>
</evidence>
<gene>
    <name evidence="1" type="ORF">NPIL_465601</name>
</gene>
<dbReference type="Proteomes" id="UP000887013">
    <property type="component" value="Unassembled WGS sequence"/>
</dbReference>